<protein>
    <submittedName>
        <fullName evidence="2">2-hydroxychromene-2-carboxylate isomerase/DsbA-like thioredoxin domain protein</fullName>
    </submittedName>
</protein>
<dbReference type="KEGG" id="llu:AKJ09_05036"/>
<dbReference type="PANTHER" id="PTHR13887">
    <property type="entry name" value="GLUTATHIONE S-TRANSFERASE KAPPA"/>
    <property type="match status" value="1"/>
</dbReference>
<dbReference type="GO" id="GO:0016491">
    <property type="term" value="F:oxidoreductase activity"/>
    <property type="evidence" value="ECO:0007669"/>
    <property type="project" value="InterPro"/>
</dbReference>
<dbReference type="STRING" id="1391654.AKJ09_05036"/>
<evidence type="ECO:0000313" key="3">
    <source>
        <dbReference type="Proteomes" id="UP000064967"/>
    </source>
</evidence>
<proteinExistence type="predicted"/>
<dbReference type="Pfam" id="PF01323">
    <property type="entry name" value="DSBA"/>
    <property type="match status" value="1"/>
</dbReference>
<dbReference type="RefSeq" id="WP_146649340.1">
    <property type="nucleotide sequence ID" value="NZ_CP012333.1"/>
</dbReference>
<organism evidence="2 3">
    <name type="scientific">Labilithrix luteola</name>
    <dbReference type="NCBI Taxonomy" id="1391654"/>
    <lineage>
        <taxon>Bacteria</taxon>
        <taxon>Pseudomonadati</taxon>
        <taxon>Myxococcota</taxon>
        <taxon>Polyangia</taxon>
        <taxon>Polyangiales</taxon>
        <taxon>Labilitrichaceae</taxon>
        <taxon>Labilithrix</taxon>
    </lineage>
</organism>
<evidence type="ECO:0000313" key="2">
    <source>
        <dbReference type="EMBL" id="AKU98372.1"/>
    </source>
</evidence>
<dbReference type="PANTHER" id="PTHR13887:SF41">
    <property type="entry name" value="THIOREDOXIN SUPERFAMILY PROTEIN"/>
    <property type="match status" value="1"/>
</dbReference>
<dbReference type="CDD" id="cd03024">
    <property type="entry name" value="DsbA_FrnE"/>
    <property type="match status" value="1"/>
</dbReference>
<dbReference type="OrthoDB" id="9799122at2"/>
<gene>
    <name evidence="2" type="ORF">AKJ09_05036</name>
</gene>
<dbReference type="AlphaFoldDB" id="A0A0K1PXY5"/>
<dbReference type="Proteomes" id="UP000064967">
    <property type="component" value="Chromosome"/>
</dbReference>
<evidence type="ECO:0000259" key="1">
    <source>
        <dbReference type="Pfam" id="PF01323"/>
    </source>
</evidence>
<keyword evidence="2" id="KW-0413">Isomerase</keyword>
<accession>A0A0K1PXY5</accession>
<name>A0A0K1PXY5_9BACT</name>
<sequence length="226" mass="24738">MNNVPVEVTSDFICPWCYVAEHRLAEAAKQVAGTHEVSIKFLPFELNPTMRVEGMDRKAYRSGKFGSWERSLAMDAHLAEVGKAEGLAFNYDRVLVTPNTRRAHRLVGWAQERGDASRLVHQLFYAYFTEGRDIGSLAVLADVAADAGLPRREAETWLSSEGGVREVLELETKSLASGTHAVPRIRIGSFVAEGAVAVSRLVDAIKAVRSEDAPRATVGRGTGRQS</sequence>
<dbReference type="GO" id="GO:0016853">
    <property type="term" value="F:isomerase activity"/>
    <property type="evidence" value="ECO:0007669"/>
    <property type="project" value="UniProtKB-KW"/>
</dbReference>
<dbReference type="Gene3D" id="3.40.30.10">
    <property type="entry name" value="Glutaredoxin"/>
    <property type="match status" value="1"/>
</dbReference>
<reference evidence="2 3" key="1">
    <citation type="submission" date="2015-08" db="EMBL/GenBank/DDBJ databases">
        <authorList>
            <person name="Babu N.S."/>
            <person name="Beckwith C.J."/>
            <person name="Beseler K.G."/>
            <person name="Brison A."/>
            <person name="Carone J.V."/>
            <person name="Caskin T.P."/>
            <person name="Diamond M."/>
            <person name="Durham M.E."/>
            <person name="Foxe J.M."/>
            <person name="Go M."/>
            <person name="Henderson B.A."/>
            <person name="Jones I.B."/>
            <person name="McGettigan J.A."/>
            <person name="Micheletti S.J."/>
            <person name="Nasrallah M.E."/>
            <person name="Ortiz D."/>
            <person name="Piller C.R."/>
            <person name="Privatt S.R."/>
            <person name="Schneider S.L."/>
            <person name="Sharp S."/>
            <person name="Smith T.C."/>
            <person name="Stanton J.D."/>
            <person name="Ullery H.E."/>
            <person name="Wilson R.J."/>
            <person name="Serrano M.G."/>
            <person name="Buck G."/>
            <person name="Lee V."/>
            <person name="Wang Y."/>
            <person name="Carvalho R."/>
            <person name="Voegtly L."/>
            <person name="Shi R."/>
            <person name="Duckworth R."/>
            <person name="Johnson A."/>
            <person name="Loviza R."/>
            <person name="Walstead R."/>
            <person name="Shah Z."/>
            <person name="Kiflezghi M."/>
            <person name="Wade K."/>
            <person name="Ball S.L."/>
            <person name="Bradley K.W."/>
            <person name="Asai D.J."/>
            <person name="Bowman C.A."/>
            <person name="Russell D.A."/>
            <person name="Pope W.H."/>
            <person name="Jacobs-Sera D."/>
            <person name="Hendrix R.W."/>
            <person name="Hatfull G.F."/>
        </authorList>
    </citation>
    <scope>NUCLEOTIDE SEQUENCE [LARGE SCALE GENOMIC DNA]</scope>
    <source>
        <strain evidence="2 3">DSM 27648</strain>
    </source>
</reference>
<dbReference type="EMBL" id="CP012333">
    <property type="protein sequence ID" value="AKU98372.1"/>
    <property type="molecule type" value="Genomic_DNA"/>
</dbReference>
<dbReference type="InterPro" id="IPR001853">
    <property type="entry name" value="DSBA-like_thioredoxin_dom"/>
</dbReference>
<dbReference type="SUPFAM" id="SSF52833">
    <property type="entry name" value="Thioredoxin-like"/>
    <property type="match status" value="1"/>
</dbReference>
<keyword evidence="3" id="KW-1185">Reference proteome</keyword>
<dbReference type="InterPro" id="IPR036249">
    <property type="entry name" value="Thioredoxin-like_sf"/>
</dbReference>
<feature type="domain" description="DSBA-like thioredoxin" evidence="1">
    <location>
        <begin position="6"/>
        <end position="205"/>
    </location>
</feature>
<dbReference type="PATRIC" id="fig|1391654.3.peg.5096"/>